<keyword evidence="4" id="KW-1185">Reference proteome</keyword>
<evidence type="ECO:0000313" key="4">
    <source>
        <dbReference type="Proteomes" id="UP001597511"/>
    </source>
</evidence>
<proteinExistence type="predicted"/>
<keyword evidence="1" id="KW-0472">Membrane</keyword>
<feature type="transmembrane region" description="Helical" evidence="1">
    <location>
        <begin position="55"/>
        <end position="74"/>
    </location>
</feature>
<sequence>MTLEIEMTRQDYLDYNIYHFLKNRLVSTIVNSLASLLVLQLFIHDKKTVSDMNQVIITSVLYLIIYFLSVYYSLYRSLKIPHENGVILGLKTYDFTDEGVGYVDKNNRGQYNWSVVKSINESKKAFYLYVDTEVAIIIPKRYFSNELNKLEFVKLVKKNIMVPEINNVNIG</sequence>
<gene>
    <name evidence="3" type="ORF">ACFS6H_03740</name>
</gene>
<feature type="domain" description="YcxB-like C-terminal" evidence="2">
    <location>
        <begin position="95"/>
        <end position="155"/>
    </location>
</feature>
<comment type="caution">
    <text evidence="3">The sequence shown here is derived from an EMBL/GenBank/DDBJ whole genome shotgun (WGS) entry which is preliminary data.</text>
</comment>
<evidence type="ECO:0000259" key="2">
    <source>
        <dbReference type="Pfam" id="PF14317"/>
    </source>
</evidence>
<accession>A0ABW6A0I8</accession>
<keyword evidence="1" id="KW-1133">Transmembrane helix</keyword>
<evidence type="ECO:0000313" key="3">
    <source>
        <dbReference type="EMBL" id="MFD2918809.1"/>
    </source>
</evidence>
<dbReference type="Pfam" id="PF14317">
    <property type="entry name" value="YcxB"/>
    <property type="match status" value="1"/>
</dbReference>
<dbReference type="EMBL" id="JBHUOZ010000001">
    <property type="protein sequence ID" value="MFD2918809.1"/>
    <property type="molecule type" value="Genomic_DNA"/>
</dbReference>
<organism evidence="3 4">
    <name type="scientific">Terrimonas rubra</name>
    <dbReference type="NCBI Taxonomy" id="1035890"/>
    <lineage>
        <taxon>Bacteria</taxon>
        <taxon>Pseudomonadati</taxon>
        <taxon>Bacteroidota</taxon>
        <taxon>Chitinophagia</taxon>
        <taxon>Chitinophagales</taxon>
        <taxon>Chitinophagaceae</taxon>
        <taxon>Terrimonas</taxon>
    </lineage>
</organism>
<reference evidence="4" key="1">
    <citation type="journal article" date="2019" name="Int. J. Syst. Evol. Microbiol.">
        <title>The Global Catalogue of Microorganisms (GCM) 10K type strain sequencing project: providing services to taxonomists for standard genome sequencing and annotation.</title>
        <authorList>
            <consortium name="The Broad Institute Genomics Platform"/>
            <consortium name="The Broad Institute Genome Sequencing Center for Infectious Disease"/>
            <person name="Wu L."/>
            <person name="Ma J."/>
        </authorList>
    </citation>
    <scope>NUCLEOTIDE SEQUENCE [LARGE SCALE GENOMIC DNA]</scope>
    <source>
        <strain evidence="4">KCTC 23299</strain>
    </source>
</reference>
<keyword evidence="1" id="KW-0812">Transmembrane</keyword>
<dbReference type="Proteomes" id="UP001597511">
    <property type="component" value="Unassembled WGS sequence"/>
</dbReference>
<dbReference type="InterPro" id="IPR025588">
    <property type="entry name" value="YcxB-like_C"/>
</dbReference>
<name>A0ABW6A0I8_9BACT</name>
<feature type="transmembrane region" description="Helical" evidence="1">
    <location>
        <begin position="25"/>
        <end position="43"/>
    </location>
</feature>
<dbReference type="RefSeq" id="WP_386095360.1">
    <property type="nucleotide sequence ID" value="NZ_JBHUOZ010000001.1"/>
</dbReference>
<evidence type="ECO:0000256" key="1">
    <source>
        <dbReference type="SAM" id="Phobius"/>
    </source>
</evidence>
<protein>
    <submittedName>
        <fullName evidence="3">YcxB family protein</fullName>
    </submittedName>
</protein>